<evidence type="ECO:0000256" key="4">
    <source>
        <dbReference type="PROSITE-ProRule" id="PRU00169"/>
    </source>
</evidence>
<evidence type="ECO:0000256" key="3">
    <source>
        <dbReference type="ARBA" id="ARBA00023163"/>
    </source>
</evidence>
<protein>
    <recommendedName>
        <fullName evidence="9">Response regulator</fullName>
    </recommendedName>
</protein>
<sequence>MRASQLGTEYTCPVQVTLEVIGGKWKCVILWWLRRDAKRFGELKLLIPGITQKVLTQQLRELERDGLIRRETYPETPPRVEYSLTPYGETIRPITELMCDWGKSHRSEYEFGYLRLKGLRILVVAAEAEVRYRLRTVLEERNVHVIAVTSANAALELLQDPPQALVVDIGALGEDSYTLIRQVRNLSDQQGVKIPAIALTNNNLEGSRVIKEGFQVHLAQPFDPVELVATLASLTYYHK</sequence>
<evidence type="ECO:0000259" key="5">
    <source>
        <dbReference type="PROSITE" id="PS50110"/>
    </source>
</evidence>
<evidence type="ECO:0000259" key="6">
    <source>
        <dbReference type="PROSITE" id="PS51118"/>
    </source>
</evidence>
<evidence type="ECO:0000256" key="2">
    <source>
        <dbReference type="ARBA" id="ARBA00023125"/>
    </source>
</evidence>
<dbReference type="PROSITE" id="PS50110">
    <property type="entry name" value="RESPONSE_REGULATORY"/>
    <property type="match status" value="1"/>
</dbReference>
<dbReference type="Pfam" id="PF01638">
    <property type="entry name" value="HxlR"/>
    <property type="match status" value="1"/>
</dbReference>
<dbReference type="PROSITE" id="PS51118">
    <property type="entry name" value="HTH_HXLR"/>
    <property type="match status" value="1"/>
</dbReference>
<feature type="domain" description="HTH hxlR-type" evidence="6">
    <location>
        <begin position="12"/>
        <end position="110"/>
    </location>
</feature>
<dbReference type="RefSeq" id="WP_171976210.1">
    <property type="nucleotide sequence ID" value="NZ_CAWOXK010000001.1"/>
</dbReference>
<dbReference type="PANTHER" id="PTHR33204:SF29">
    <property type="entry name" value="TRANSCRIPTIONAL REGULATOR"/>
    <property type="match status" value="1"/>
</dbReference>
<dbReference type="EMBL" id="CP030118">
    <property type="protein sequence ID" value="QDL08592.1"/>
    <property type="molecule type" value="Genomic_DNA"/>
</dbReference>
<keyword evidence="8" id="KW-1185">Reference proteome</keyword>
<dbReference type="InterPro" id="IPR036390">
    <property type="entry name" value="WH_DNA-bd_sf"/>
</dbReference>
<evidence type="ECO:0000256" key="1">
    <source>
        <dbReference type="ARBA" id="ARBA00023015"/>
    </source>
</evidence>
<dbReference type="InterPro" id="IPR011006">
    <property type="entry name" value="CheY-like_superfamily"/>
</dbReference>
<feature type="domain" description="Response regulatory" evidence="5">
    <location>
        <begin position="120"/>
        <end position="235"/>
    </location>
</feature>
<evidence type="ECO:0000313" key="7">
    <source>
        <dbReference type="EMBL" id="QDL08592.1"/>
    </source>
</evidence>
<proteinExistence type="predicted"/>
<dbReference type="Gene3D" id="1.10.10.10">
    <property type="entry name" value="Winged helix-like DNA-binding domain superfamily/Winged helix DNA-binding domain"/>
    <property type="match status" value="1"/>
</dbReference>
<dbReference type="PANTHER" id="PTHR33204">
    <property type="entry name" value="TRANSCRIPTIONAL REGULATOR, MARR FAMILY"/>
    <property type="match status" value="1"/>
</dbReference>
<dbReference type="SUPFAM" id="SSF46785">
    <property type="entry name" value="Winged helix' DNA-binding domain"/>
    <property type="match status" value="1"/>
</dbReference>
<keyword evidence="2" id="KW-0238">DNA-binding</keyword>
<keyword evidence="4" id="KW-0597">Phosphoprotein</keyword>
<evidence type="ECO:0008006" key="9">
    <source>
        <dbReference type="Google" id="ProtNLM"/>
    </source>
</evidence>
<dbReference type="InterPro" id="IPR036388">
    <property type="entry name" value="WH-like_DNA-bd_sf"/>
</dbReference>
<organism evidence="7 8">
    <name type="scientific">Brasilonema sennae CENA114</name>
    <dbReference type="NCBI Taxonomy" id="415709"/>
    <lineage>
        <taxon>Bacteria</taxon>
        <taxon>Bacillati</taxon>
        <taxon>Cyanobacteriota</taxon>
        <taxon>Cyanophyceae</taxon>
        <taxon>Nostocales</taxon>
        <taxon>Scytonemataceae</taxon>
        <taxon>Brasilonema</taxon>
        <taxon>Bromeliae group (in: Brasilonema)</taxon>
    </lineage>
</organism>
<dbReference type="InterPro" id="IPR001789">
    <property type="entry name" value="Sig_transdc_resp-reg_receiver"/>
</dbReference>
<accession>A0A856MD29</accession>
<keyword evidence="3" id="KW-0804">Transcription</keyword>
<dbReference type="GO" id="GO:0000160">
    <property type="term" value="P:phosphorelay signal transduction system"/>
    <property type="evidence" value="ECO:0007669"/>
    <property type="project" value="InterPro"/>
</dbReference>
<dbReference type="KEGG" id="bsen:DP114_12435"/>
<dbReference type="SUPFAM" id="SSF52172">
    <property type="entry name" value="CheY-like"/>
    <property type="match status" value="1"/>
</dbReference>
<keyword evidence="1" id="KW-0805">Transcription regulation</keyword>
<evidence type="ECO:0000313" key="8">
    <source>
        <dbReference type="Proteomes" id="UP000503129"/>
    </source>
</evidence>
<dbReference type="SMART" id="SM00448">
    <property type="entry name" value="REC"/>
    <property type="match status" value="1"/>
</dbReference>
<feature type="modified residue" description="4-aspartylphosphate" evidence="4">
    <location>
        <position position="168"/>
    </location>
</feature>
<dbReference type="Proteomes" id="UP000503129">
    <property type="component" value="Chromosome"/>
</dbReference>
<dbReference type="AlphaFoldDB" id="A0A856MD29"/>
<dbReference type="Gene3D" id="3.40.50.2300">
    <property type="match status" value="1"/>
</dbReference>
<name>A0A856MD29_9CYAN</name>
<dbReference type="GO" id="GO:0003677">
    <property type="term" value="F:DNA binding"/>
    <property type="evidence" value="ECO:0007669"/>
    <property type="project" value="UniProtKB-KW"/>
</dbReference>
<gene>
    <name evidence="7" type="ORF">DP114_12435</name>
</gene>
<dbReference type="InterPro" id="IPR002577">
    <property type="entry name" value="HTH_HxlR"/>
</dbReference>
<reference evidence="7 8" key="1">
    <citation type="submission" date="2018-06" db="EMBL/GenBank/DDBJ databases">
        <title>Comparative genomics of Brasilonema spp. strains.</title>
        <authorList>
            <person name="Alvarenga D.O."/>
            <person name="Fiore M.F."/>
            <person name="Varani A.M."/>
        </authorList>
    </citation>
    <scope>NUCLEOTIDE SEQUENCE [LARGE SCALE GENOMIC DNA]</scope>
    <source>
        <strain evidence="7 8">CENA114</strain>
    </source>
</reference>